<dbReference type="InterPro" id="IPR003795">
    <property type="entry name" value="DUF192"/>
</dbReference>
<evidence type="ECO:0000313" key="1">
    <source>
        <dbReference type="EMBL" id="OHA57359.1"/>
    </source>
</evidence>
<evidence type="ECO:0000313" key="2">
    <source>
        <dbReference type="Proteomes" id="UP000176494"/>
    </source>
</evidence>
<dbReference type="InterPro" id="IPR038695">
    <property type="entry name" value="Saro_0823-like_sf"/>
</dbReference>
<name>A0A1G2QB82_9BACT</name>
<dbReference type="Gene3D" id="2.60.120.1140">
    <property type="entry name" value="Protein of unknown function DUF192"/>
    <property type="match status" value="1"/>
</dbReference>
<proteinExistence type="predicted"/>
<dbReference type="STRING" id="1802435.A2114_01355"/>
<dbReference type="Pfam" id="PF02643">
    <property type="entry name" value="DUF192"/>
    <property type="match status" value="1"/>
</dbReference>
<dbReference type="AlphaFoldDB" id="A0A1G2QB82"/>
<dbReference type="PANTHER" id="PTHR37953:SF1">
    <property type="entry name" value="UPF0127 PROTEIN MJ1496"/>
    <property type="match status" value="1"/>
</dbReference>
<dbReference type="Proteomes" id="UP000176494">
    <property type="component" value="Unassembled WGS sequence"/>
</dbReference>
<protein>
    <recommendedName>
        <fullName evidence="3">DUF192 domain-containing protein</fullName>
    </recommendedName>
</protein>
<organism evidence="1 2">
    <name type="scientific">Candidatus Vogelbacteria bacterium GWA1_51_14</name>
    <dbReference type="NCBI Taxonomy" id="1802435"/>
    <lineage>
        <taxon>Bacteria</taxon>
        <taxon>Candidatus Vogeliibacteriota</taxon>
    </lineage>
</organism>
<sequence length="184" mass="20342">MRESLKQMLIAVLLLAGVGVAVVLYRTIQDTQKVLAPELEVGPQASDPEGPTFGNLEDHLLVDSDGQIVALVGSTTLTIDLARTEEESAQGLSGRERLAEDEAMLFIFPKPGMYGFWMKEMNFDLDIIWLDEMGVVADITPNVSRDSYPQVFYPRTKIKYVLEVSAGWAGRHNIALGDELSELN</sequence>
<reference evidence="1 2" key="1">
    <citation type="journal article" date="2016" name="Nat. Commun.">
        <title>Thousands of microbial genomes shed light on interconnected biogeochemical processes in an aquifer system.</title>
        <authorList>
            <person name="Anantharaman K."/>
            <person name="Brown C.T."/>
            <person name="Hug L.A."/>
            <person name="Sharon I."/>
            <person name="Castelle C.J."/>
            <person name="Probst A.J."/>
            <person name="Thomas B.C."/>
            <person name="Singh A."/>
            <person name="Wilkins M.J."/>
            <person name="Karaoz U."/>
            <person name="Brodie E.L."/>
            <person name="Williams K.H."/>
            <person name="Hubbard S.S."/>
            <person name="Banfield J.F."/>
        </authorList>
    </citation>
    <scope>NUCLEOTIDE SEQUENCE [LARGE SCALE GENOMIC DNA]</scope>
</reference>
<comment type="caution">
    <text evidence="1">The sequence shown here is derived from an EMBL/GenBank/DDBJ whole genome shotgun (WGS) entry which is preliminary data.</text>
</comment>
<dbReference type="PANTHER" id="PTHR37953">
    <property type="entry name" value="UPF0127 PROTEIN MJ1496"/>
    <property type="match status" value="1"/>
</dbReference>
<gene>
    <name evidence="1" type="ORF">A2114_01355</name>
</gene>
<accession>A0A1G2QB82</accession>
<dbReference type="EMBL" id="MHTG01000015">
    <property type="protein sequence ID" value="OHA57359.1"/>
    <property type="molecule type" value="Genomic_DNA"/>
</dbReference>
<evidence type="ECO:0008006" key="3">
    <source>
        <dbReference type="Google" id="ProtNLM"/>
    </source>
</evidence>